<dbReference type="OrthoDB" id="8759983at2"/>
<dbReference type="EMBL" id="CP040017">
    <property type="protein sequence ID" value="QCP09185.1"/>
    <property type="molecule type" value="Genomic_DNA"/>
</dbReference>
<accession>A0A4P8HLW7</accession>
<sequence length="62" mass="6890">MLTAQHLQVGLVYKNMLGAAEAESYLRSVGIAPHLIYRLLYSEEHRPLQQVPPGQSGDAKEN</sequence>
<reference evidence="2 3" key="1">
    <citation type="submission" date="2019-05" db="EMBL/GenBank/DDBJ databases">
        <title>Draft Genome Sequences of Six Type Strains of the Genus Massilia.</title>
        <authorList>
            <person name="Miess H."/>
            <person name="Frediansyhah A."/>
            <person name="Gross H."/>
        </authorList>
    </citation>
    <scope>NUCLEOTIDE SEQUENCE [LARGE SCALE GENOMIC DNA]</scope>
    <source>
        <strain evidence="2 3">DSMZ 26121</strain>
    </source>
</reference>
<evidence type="ECO:0000313" key="1">
    <source>
        <dbReference type="EMBL" id="MBB3224902.1"/>
    </source>
</evidence>
<name>A0A4P8HLW7_9BURK</name>
<dbReference type="AlphaFoldDB" id="A0A4P8HLW7"/>
<organism evidence="1 4">
    <name type="scientific">Pseudoduganella umbonata</name>
    <dbReference type="NCBI Taxonomy" id="864828"/>
    <lineage>
        <taxon>Bacteria</taxon>
        <taxon>Pseudomonadati</taxon>
        <taxon>Pseudomonadota</taxon>
        <taxon>Betaproteobacteria</taxon>
        <taxon>Burkholderiales</taxon>
        <taxon>Oxalobacteraceae</taxon>
        <taxon>Telluria group</taxon>
        <taxon>Pseudoduganella</taxon>
    </lineage>
</organism>
<evidence type="ECO:0000313" key="2">
    <source>
        <dbReference type="EMBL" id="QCP09185.1"/>
    </source>
</evidence>
<dbReference type="Proteomes" id="UP000298763">
    <property type="component" value="Chromosome"/>
</dbReference>
<dbReference type="Proteomes" id="UP000584325">
    <property type="component" value="Unassembled WGS sequence"/>
</dbReference>
<evidence type="ECO:0000313" key="4">
    <source>
        <dbReference type="Proteomes" id="UP000584325"/>
    </source>
</evidence>
<keyword evidence="3" id="KW-1185">Reference proteome</keyword>
<proteinExistence type="predicted"/>
<protein>
    <submittedName>
        <fullName evidence="1">Uncharacterized protein</fullName>
    </submittedName>
</protein>
<dbReference type="EMBL" id="JACHXS010000015">
    <property type="protein sequence ID" value="MBB3224902.1"/>
    <property type="molecule type" value="Genomic_DNA"/>
</dbReference>
<gene>
    <name evidence="2" type="ORF">FCL38_01070</name>
    <name evidence="1" type="ORF">FHS02_005772</name>
</gene>
<evidence type="ECO:0000313" key="3">
    <source>
        <dbReference type="Proteomes" id="UP000298763"/>
    </source>
</evidence>
<dbReference type="RefSeq" id="WP_137312074.1">
    <property type="nucleotide sequence ID" value="NZ_CP040017.1"/>
</dbReference>
<reference evidence="1 4" key="2">
    <citation type="submission" date="2020-08" db="EMBL/GenBank/DDBJ databases">
        <title>Genomic Encyclopedia of Type Strains, Phase III (KMG-III): the genomes of soil and plant-associated and newly described type strains.</title>
        <authorList>
            <person name="Whitman W."/>
        </authorList>
    </citation>
    <scope>NUCLEOTIDE SEQUENCE [LARGE SCALE GENOMIC DNA]</scope>
    <source>
        <strain evidence="1 4">CECT 7753</strain>
    </source>
</reference>